<proteinExistence type="predicted"/>
<evidence type="ECO:0000313" key="1">
    <source>
        <dbReference type="EMBL" id="VYU76440.1"/>
    </source>
</evidence>
<gene>
    <name evidence="1" type="ORF">PMLFYP103_03791</name>
</gene>
<dbReference type="EMBL" id="CACRUV010000052">
    <property type="protein sequence ID" value="VYU76440.1"/>
    <property type="molecule type" value="Genomic_DNA"/>
</dbReference>
<accession>A0A6N3HJQ9</accession>
<name>A0A6N3HJQ9_9BACT</name>
<dbReference type="AlphaFoldDB" id="A0A6N3HJQ9"/>
<reference evidence="1" key="1">
    <citation type="submission" date="2019-11" db="EMBL/GenBank/DDBJ databases">
        <authorList>
            <person name="Feng L."/>
        </authorList>
    </citation>
    <scope>NUCLEOTIDE SEQUENCE</scope>
    <source>
        <strain evidence="1">PmerdaeLFYP103</strain>
    </source>
</reference>
<protein>
    <submittedName>
        <fullName evidence="1">Uncharacterized protein</fullName>
    </submittedName>
</protein>
<organism evidence="1">
    <name type="scientific">Parabacteroides merdae</name>
    <dbReference type="NCBI Taxonomy" id="46503"/>
    <lineage>
        <taxon>Bacteria</taxon>
        <taxon>Pseudomonadati</taxon>
        <taxon>Bacteroidota</taxon>
        <taxon>Bacteroidia</taxon>
        <taxon>Bacteroidales</taxon>
        <taxon>Tannerellaceae</taxon>
        <taxon>Parabacteroides</taxon>
    </lineage>
</organism>
<sequence length="42" mass="5017">MAYRINQYAILFHKKIKKKGPSSQMTLSNQNLNYEKIYVLQI</sequence>